<geneLocation type="mitochondrion" evidence="21"/>
<dbReference type="GO" id="GO:0005743">
    <property type="term" value="C:mitochondrial inner membrane"/>
    <property type="evidence" value="ECO:0007669"/>
    <property type="project" value="UniProtKB-SubCell"/>
</dbReference>
<evidence type="ECO:0000256" key="10">
    <source>
        <dbReference type="ARBA" id="ARBA00022982"/>
    </source>
</evidence>
<dbReference type="PANTHER" id="PTHR42829:SF2">
    <property type="entry name" value="NADH-UBIQUINONE OXIDOREDUCTASE CHAIN 5"/>
    <property type="match status" value="1"/>
</dbReference>
<dbReference type="GO" id="GO:0003954">
    <property type="term" value="F:NADH dehydrogenase activity"/>
    <property type="evidence" value="ECO:0007669"/>
    <property type="project" value="TreeGrafter"/>
</dbReference>
<keyword evidence="15 18" id="KW-0472">Membrane</keyword>
<feature type="transmembrane region" description="Helical" evidence="18">
    <location>
        <begin position="84"/>
        <end position="102"/>
    </location>
</feature>
<keyword evidence="7 18" id="KW-0812">Transmembrane</keyword>
<keyword evidence="14 21" id="KW-0496">Mitochondrion</keyword>
<feature type="transmembrane region" description="Helical" evidence="18">
    <location>
        <begin position="149"/>
        <end position="168"/>
    </location>
</feature>
<dbReference type="EC" id="7.1.1.2" evidence="3"/>
<evidence type="ECO:0000256" key="17">
    <source>
        <dbReference type="ARBA" id="ARBA00049551"/>
    </source>
</evidence>
<evidence type="ECO:0000256" key="4">
    <source>
        <dbReference type="ARBA" id="ARBA00021096"/>
    </source>
</evidence>
<organism evidence="21">
    <name type="scientific">Allacma fusca</name>
    <dbReference type="NCBI Taxonomy" id="39272"/>
    <lineage>
        <taxon>Eukaryota</taxon>
        <taxon>Metazoa</taxon>
        <taxon>Ecdysozoa</taxon>
        <taxon>Arthropoda</taxon>
        <taxon>Hexapoda</taxon>
        <taxon>Collembola</taxon>
        <taxon>Symphypleona</taxon>
        <taxon>Sminthuridae</taxon>
        <taxon>Allacma</taxon>
    </lineage>
</organism>
<dbReference type="InterPro" id="IPR001750">
    <property type="entry name" value="ND/Mrp_TM"/>
</dbReference>
<evidence type="ECO:0000256" key="3">
    <source>
        <dbReference type="ARBA" id="ARBA00012944"/>
    </source>
</evidence>
<evidence type="ECO:0000313" key="21">
    <source>
        <dbReference type="EMBL" id="QKX48632.1"/>
    </source>
</evidence>
<dbReference type="InterPro" id="IPR010934">
    <property type="entry name" value="NADH_DH_su5_C"/>
</dbReference>
<feature type="transmembrane region" description="Helical" evidence="18">
    <location>
        <begin position="543"/>
        <end position="560"/>
    </location>
</feature>
<evidence type="ECO:0000259" key="19">
    <source>
        <dbReference type="Pfam" id="PF00361"/>
    </source>
</evidence>
<dbReference type="InterPro" id="IPR003945">
    <property type="entry name" value="NU5C-like"/>
</dbReference>
<dbReference type="PRINTS" id="PR01434">
    <property type="entry name" value="NADHDHGNASE5"/>
</dbReference>
<feature type="transmembrane region" description="Helical" evidence="18">
    <location>
        <begin position="236"/>
        <end position="257"/>
    </location>
</feature>
<feature type="transmembrane region" description="Helical" evidence="18">
    <location>
        <begin position="288"/>
        <end position="310"/>
    </location>
</feature>
<proteinExistence type="predicted"/>
<evidence type="ECO:0000256" key="16">
    <source>
        <dbReference type="ARBA" id="ARBA00031027"/>
    </source>
</evidence>
<feature type="transmembrane region" description="Helical" evidence="18">
    <location>
        <begin position="473"/>
        <end position="499"/>
    </location>
</feature>
<evidence type="ECO:0000256" key="7">
    <source>
        <dbReference type="ARBA" id="ARBA00022692"/>
    </source>
</evidence>
<comment type="function">
    <text evidence="1">Core subunit of the mitochondrial membrane respiratory chain NADH dehydrogenase (Complex I) that is believed to belong to the minimal assembly required for catalysis. Complex I functions in the transfer of electrons from NADH to the respiratory chain. The immediate electron acceptor for the enzyme is believed to be ubiquinone.</text>
</comment>
<dbReference type="Pfam" id="PF06455">
    <property type="entry name" value="NADH5_C"/>
    <property type="match status" value="1"/>
</dbReference>
<evidence type="ECO:0000259" key="20">
    <source>
        <dbReference type="Pfam" id="PF06455"/>
    </source>
</evidence>
<keyword evidence="12" id="KW-0520">NAD</keyword>
<dbReference type="PANTHER" id="PTHR42829">
    <property type="entry name" value="NADH-UBIQUINONE OXIDOREDUCTASE CHAIN 5"/>
    <property type="match status" value="1"/>
</dbReference>
<sequence>MLLSSYLSLLLLLSSLILFYFSFVFYSFSYVVFTEFSLMDLNSSSFIFLVLLDWMSLMFMGLVFFISSMVLVYSSSYMKGDPSISKFIYMIFMFVLSMGLMILSPNMISILLGWDGLGLVSYCLVIYYQNVKSYNSGMLTILSNRLGDIAILLCISWMANYGSFSFFYLQTMDYNLMVVMTLVIIAAMTKSAQIPFSAWLPAAMAAPTPVSSLVHSSTLVTAGVYLLIRFHSLFTYSYYLFFFSVLTLFMSGLGANFETDLKKIIALSTLSQLGMMMMSVSLGMYEIAFFHLVSHALFKSLLFLCAGFFIHSNGNWQDSRCLSGLNFNSPIISFYFYCASASLCGFPFLTGFYSKDLILEMYYMGEMNYFIFFMIFVSTMFTLFYSVRLISLLFLMSSNSGVMSLGGEDTLMYLSMFVLFISSVFMGSMFSWVYFPCFFISLSLMMKIFIMMFLMFSFLISYNLGGGYYNKKIIYLSSFMYFVKVMWNLPFISVVYLSASLKMGGVYSKHLDQSWLEYIGAQSSYRNFVQFGYLFDKFNLLNMKSYLMMFMYFLVIILLLL</sequence>
<evidence type="ECO:0000256" key="11">
    <source>
        <dbReference type="ARBA" id="ARBA00022989"/>
    </source>
</evidence>
<feature type="transmembrane region" description="Helical" evidence="18">
    <location>
        <begin position="7"/>
        <end position="26"/>
    </location>
</feature>
<evidence type="ECO:0000256" key="8">
    <source>
        <dbReference type="ARBA" id="ARBA00022792"/>
    </source>
</evidence>
<feature type="transmembrane region" description="Helical" evidence="18">
    <location>
        <begin position="438"/>
        <end position="461"/>
    </location>
</feature>
<keyword evidence="10" id="KW-0249">Electron transport</keyword>
<evidence type="ECO:0000256" key="14">
    <source>
        <dbReference type="ARBA" id="ARBA00023128"/>
    </source>
</evidence>
<feature type="transmembrane region" description="Helical" evidence="18">
    <location>
        <begin position="264"/>
        <end position="282"/>
    </location>
</feature>
<dbReference type="GO" id="GO:0042773">
    <property type="term" value="P:ATP synthesis coupled electron transport"/>
    <property type="evidence" value="ECO:0007669"/>
    <property type="project" value="InterPro"/>
</dbReference>
<evidence type="ECO:0000256" key="5">
    <source>
        <dbReference type="ARBA" id="ARBA00022448"/>
    </source>
</evidence>
<comment type="subcellular location">
    <subcellularLocation>
        <location evidence="2">Mitochondrion inner membrane</location>
        <topology evidence="2">Multi-pass membrane protein</topology>
    </subcellularLocation>
</comment>
<feature type="transmembrane region" description="Helical" evidence="18">
    <location>
        <begin position="331"/>
        <end position="349"/>
    </location>
</feature>
<evidence type="ECO:0000256" key="15">
    <source>
        <dbReference type="ARBA" id="ARBA00023136"/>
    </source>
</evidence>
<feature type="transmembrane region" description="Helical" evidence="18">
    <location>
        <begin position="369"/>
        <end position="390"/>
    </location>
</feature>
<evidence type="ECO:0000256" key="9">
    <source>
        <dbReference type="ARBA" id="ARBA00022967"/>
    </source>
</evidence>
<reference evidence="21" key="1">
    <citation type="submission" date="2020-05" db="EMBL/GenBank/DDBJ databases">
        <title>The complete mitochondrial genome of the springtail Allacma fusca, the internal phylogenetic relationships and gene order of Symphypleona.</title>
        <authorList>
            <person name="Nardi F."/>
            <person name="Cucini C."/>
            <person name="Carapelli A."/>
        </authorList>
    </citation>
    <scope>NUCLEOTIDE SEQUENCE</scope>
</reference>
<feature type="transmembrane region" description="Helical" evidence="18">
    <location>
        <begin position="108"/>
        <end position="128"/>
    </location>
</feature>
<feature type="transmembrane region" description="Helical" evidence="18">
    <location>
        <begin position="46"/>
        <end position="72"/>
    </location>
</feature>
<dbReference type="Pfam" id="PF00361">
    <property type="entry name" value="Proton_antipo_M"/>
    <property type="match status" value="1"/>
</dbReference>
<keyword evidence="9" id="KW-1278">Translocase</keyword>
<name>A0A7D5BX81_9HEXA</name>
<evidence type="ECO:0000256" key="6">
    <source>
        <dbReference type="ARBA" id="ARBA00022660"/>
    </source>
</evidence>
<keyword evidence="5" id="KW-0813">Transport</keyword>
<accession>A0A7D5BX81</accession>
<feature type="transmembrane region" description="Helical" evidence="18">
    <location>
        <begin position="411"/>
        <end position="432"/>
    </location>
</feature>
<evidence type="ECO:0000256" key="12">
    <source>
        <dbReference type="ARBA" id="ARBA00023027"/>
    </source>
</evidence>
<dbReference type="GO" id="GO:0015990">
    <property type="term" value="P:electron transport coupled proton transport"/>
    <property type="evidence" value="ECO:0007669"/>
    <property type="project" value="TreeGrafter"/>
</dbReference>
<dbReference type="GO" id="GO:0008137">
    <property type="term" value="F:NADH dehydrogenase (ubiquinone) activity"/>
    <property type="evidence" value="ECO:0007669"/>
    <property type="project" value="UniProtKB-EC"/>
</dbReference>
<keyword evidence="11 18" id="KW-1133">Transmembrane helix</keyword>
<feature type="transmembrane region" description="Helical" evidence="18">
    <location>
        <begin position="174"/>
        <end position="192"/>
    </location>
</feature>
<evidence type="ECO:0000256" key="2">
    <source>
        <dbReference type="ARBA" id="ARBA00004448"/>
    </source>
</evidence>
<feature type="domain" description="NADH:quinone oxidoreductase/Mrp antiporter transmembrane" evidence="19">
    <location>
        <begin position="104"/>
        <end position="381"/>
    </location>
</feature>
<keyword evidence="13" id="KW-0830">Ubiquinone</keyword>
<evidence type="ECO:0000256" key="1">
    <source>
        <dbReference type="ARBA" id="ARBA00003257"/>
    </source>
</evidence>
<keyword evidence="8" id="KW-0999">Mitochondrion inner membrane</keyword>
<feature type="domain" description="NADH dehydrogenase subunit 5 C-terminal" evidence="20">
    <location>
        <begin position="385"/>
        <end position="560"/>
    </location>
</feature>
<protein>
    <recommendedName>
        <fullName evidence="4">NADH-ubiquinone oxidoreductase chain 5</fullName>
        <ecNumber evidence="3">7.1.1.2</ecNumber>
    </recommendedName>
    <alternativeName>
        <fullName evidence="16">NADH dehydrogenase subunit 5</fullName>
    </alternativeName>
</protein>
<gene>
    <name evidence="21" type="primary">ND5</name>
</gene>
<dbReference type="EMBL" id="MT547779">
    <property type="protein sequence ID" value="QKX48632.1"/>
    <property type="molecule type" value="Genomic_DNA"/>
</dbReference>
<evidence type="ECO:0000256" key="18">
    <source>
        <dbReference type="SAM" id="Phobius"/>
    </source>
</evidence>
<evidence type="ECO:0000256" key="13">
    <source>
        <dbReference type="ARBA" id="ARBA00023075"/>
    </source>
</evidence>
<comment type="catalytic activity">
    <reaction evidence="17">
        <text>a ubiquinone + NADH + 5 H(+)(in) = a ubiquinol + NAD(+) + 4 H(+)(out)</text>
        <dbReference type="Rhea" id="RHEA:29091"/>
        <dbReference type="Rhea" id="RHEA-COMP:9565"/>
        <dbReference type="Rhea" id="RHEA-COMP:9566"/>
        <dbReference type="ChEBI" id="CHEBI:15378"/>
        <dbReference type="ChEBI" id="CHEBI:16389"/>
        <dbReference type="ChEBI" id="CHEBI:17976"/>
        <dbReference type="ChEBI" id="CHEBI:57540"/>
        <dbReference type="ChEBI" id="CHEBI:57945"/>
        <dbReference type="EC" id="7.1.1.2"/>
    </reaction>
</comment>
<dbReference type="AlphaFoldDB" id="A0A7D5BX81"/>
<keyword evidence="6" id="KW-0679">Respiratory chain</keyword>